<evidence type="ECO:0000256" key="5">
    <source>
        <dbReference type="SAM" id="Phobius"/>
    </source>
</evidence>
<gene>
    <name evidence="7" type="ORF">Cylst_2989</name>
</gene>
<dbReference type="STRING" id="56107.Cylst_2989"/>
<dbReference type="InterPro" id="IPR036513">
    <property type="entry name" value="STAS_dom_sf"/>
</dbReference>
<keyword evidence="5" id="KW-1133">Transmembrane helix</keyword>
<evidence type="ECO:0000256" key="4">
    <source>
        <dbReference type="SAM" id="MobiDB-lite"/>
    </source>
</evidence>
<dbReference type="KEGG" id="csg:Cylst_2989"/>
<name>K9WXS5_9NOST</name>
<dbReference type="eggNOG" id="COG1366">
    <property type="taxonomic scope" value="Bacteria"/>
</dbReference>
<dbReference type="RefSeq" id="WP_015208413.1">
    <property type="nucleotide sequence ID" value="NC_019757.1"/>
</dbReference>
<dbReference type="EMBL" id="CP003642">
    <property type="protein sequence ID" value="AFZ25160.1"/>
    <property type="molecule type" value="Genomic_DNA"/>
</dbReference>
<dbReference type="InterPro" id="IPR003362">
    <property type="entry name" value="Bact_transf"/>
</dbReference>
<dbReference type="Proteomes" id="UP000010475">
    <property type="component" value="Chromosome"/>
</dbReference>
<dbReference type="Pfam" id="PF02397">
    <property type="entry name" value="Bac_transf"/>
    <property type="match status" value="1"/>
</dbReference>
<dbReference type="AlphaFoldDB" id="K9WXS5"/>
<dbReference type="HOGENOM" id="CLU_024920_0_0_3"/>
<evidence type="ECO:0000256" key="1">
    <source>
        <dbReference type="ARBA" id="ARBA00006464"/>
    </source>
</evidence>
<feature type="domain" description="STAS" evidence="6">
    <location>
        <begin position="16"/>
        <end position="114"/>
    </location>
</feature>
<accession>K9WXS5</accession>
<dbReference type="NCBIfam" id="TIGR00377">
    <property type="entry name" value="ant_ant_sig"/>
    <property type="match status" value="1"/>
</dbReference>
<comment type="similarity">
    <text evidence="1">Belongs to the bacterial sugar transferase family.</text>
</comment>
<dbReference type="GO" id="GO:0016780">
    <property type="term" value="F:phosphotransferase activity, for other substituted phosphate groups"/>
    <property type="evidence" value="ECO:0007669"/>
    <property type="project" value="TreeGrafter"/>
</dbReference>
<dbReference type="PANTHER" id="PTHR30576">
    <property type="entry name" value="COLANIC BIOSYNTHESIS UDP-GLUCOSE LIPID CARRIER TRANSFERASE"/>
    <property type="match status" value="1"/>
</dbReference>
<organism evidence="7 8">
    <name type="scientific">Cylindrospermum stagnale PCC 7417</name>
    <dbReference type="NCBI Taxonomy" id="56107"/>
    <lineage>
        <taxon>Bacteria</taxon>
        <taxon>Bacillati</taxon>
        <taxon>Cyanobacteriota</taxon>
        <taxon>Cyanophyceae</taxon>
        <taxon>Nostocales</taxon>
        <taxon>Nostocaceae</taxon>
        <taxon>Cylindrospermum</taxon>
    </lineage>
</organism>
<evidence type="ECO:0000259" key="6">
    <source>
        <dbReference type="PROSITE" id="PS50801"/>
    </source>
</evidence>
<feature type="transmembrane region" description="Helical" evidence="5">
    <location>
        <begin position="158"/>
        <end position="182"/>
    </location>
</feature>
<dbReference type="OrthoDB" id="467691at2"/>
<evidence type="ECO:0000256" key="3">
    <source>
        <dbReference type="RuleBase" id="RU003749"/>
    </source>
</evidence>
<protein>
    <recommendedName>
        <fullName evidence="3">Anti-sigma factor antagonist</fullName>
    </recommendedName>
</protein>
<dbReference type="PATRIC" id="fig|56107.3.peg.3281"/>
<feature type="compositionally biased region" description="Basic and acidic residues" evidence="4">
    <location>
        <begin position="132"/>
        <end position="142"/>
    </location>
</feature>
<feature type="compositionally biased region" description="Polar residues" evidence="4">
    <location>
        <begin position="121"/>
        <end position="131"/>
    </location>
</feature>
<feature type="region of interest" description="Disordered" evidence="4">
    <location>
        <begin position="121"/>
        <end position="146"/>
    </location>
</feature>
<evidence type="ECO:0000256" key="2">
    <source>
        <dbReference type="ARBA" id="ARBA00009013"/>
    </source>
</evidence>
<dbReference type="eggNOG" id="COG2148">
    <property type="taxonomic scope" value="Bacteria"/>
</dbReference>
<comment type="similarity">
    <text evidence="2 3">Belongs to the anti-sigma-factor antagonist family.</text>
</comment>
<evidence type="ECO:0000313" key="8">
    <source>
        <dbReference type="Proteomes" id="UP000010475"/>
    </source>
</evidence>
<keyword evidence="5" id="KW-0472">Membrane</keyword>
<proteinExistence type="inferred from homology"/>
<dbReference type="InterPro" id="IPR002645">
    <property type="entry name" value="STAS_dom"/>
</dbReference>
<dbReference type="GO" id="GO:0043856">
    <property type="term" value="F:anti-sigma factor antagonist activity"/>
    <property type="evidence" value="ECO:0007669"/>
    <property type="project" value="InterPro"/>
</dbReference>
<keyword evidence="8" id="KW-1185">Reference proteome</keyword>
<dbReference type="CDD" id="cd07043">
    <property type="entry name" value="STAS_anti-anti-sigma_factors"/>
    <property type="match status" value="1"/>
</dbReference>
<dbReference type="PROSITE" id="PS50801">
    <property type="entry name" value="STAS"/>
    <property type="match status" value="1"/>
</dbReference>
<keyword evidence="5" id="KW-0812">Transmembrane</keyword>
<dbReference type="PANTHER" id="PTHR30576:SF10">
    <property type="entry name" value="SLL5057 PROTEIN"/>
    <property type="match status" value="1"/>
</dbReference>
<sequence>MATKVHSFMSSQPTEADFPVTYLNDTVIVQVSKRLSVLEAVGFKQTCQNLTQADSPPGQIIIDFQQTTFMDSSGLGALVSNLKIAQEKAIAFRLRNVTPQVMAVLNLTGLDQVLPIDSLSSAPPTEANNSVDSRKSNSRKVEPLPQTHPSVASWMKRFIDIVGSIVGLVITGILIIPIAIAIQIDDPGPLFFRQTRCGWMGKRFPIWKFRSMCVDAEAKKSQVKNQVQGAFFKNEDDPRVTRVGRFLRRTSLDELPQFWNVLKGEMSLVGTRPPTPDEVERYEVPEWQRLDVKPGMTGEWQVNGRSTVRSFEDVIRLDLQYQKNWCLVYDLKLIFKTVAILFNRNSGAV</sequence>
<dbReference type="InterPro" id="IPR003658">
    <property type="entry name" value="Anti-sigma_ant"/>
</dbReference>
<reference evidence="7 8" key="1">
    <citation type="submission" date="2012-06" db="EMBL/GenBank/DDBJ databases">
        <title>Finished chromosome of genome of Cylindrospermum stagnale PCC 7417.</title>
        <authorList>
            <consortium name="US DOE Joint Genome Institute"/>
            <person name="Gugger M."/>
            <person name="Coursin T."/>
            <person name="Rippka R."/>
            <person name="Tandeau De Marsac N."/>
            <person name="Huntemann M."/>
            <person name="Wei C.-L."/>
            <person name="Han J."/>
            <person name="Detter J.C."/>
            <person name="Han C."/>
            <person name="Tapia R."/>
            <person name="Chen A."/>
            <person name="Kyrpides N."/>
            <person name="Mavromatis K."/>
            <person name="Markowitz V."/>
            <person name="Szeto E."/>
            <person name="Ivanova N."/>
            <person name="Pagani I."/>
            <person name="Pati A."/>
            <person name="Goodwin L."/>
            <person name="Nordberg H.P."/>
            <person name="Cantor M.N."/>
            <person name="Hua S.X."/>
            <person name="Woyke T."/>
            <person name="Kerfeld C.A."/>
        </authorList>
    </citation>
    <scope>NUCLEOTIDE SEQUENCE [LARGE SCALE GENOMIC DNA]</scope>
    <source>
        <strain evidence="7 8">PCC 7417</strain>
    </source>
</reference>
<evidence type="ECO:0000313" key="7">
    <source>
        <dbReference type="EMBL" id="AFZ25160.1"/>
    </source>
</evidence>
<dbReference type="SUPFAM" id="SSF52091">
    <property type="entry name" value="SpoIIaa-like"/>
    <property type="match status" value="1"/>
</dbReference>
<dbReference type="Pfam" id="PF01740">
    <property type="entry name" value="STAS"/>
    <property type="match status" value="1"/>
</dbReference>
<dbReference type="Gene3D" id="3.30.750.24">
    <property type="entry name" value="STAS domain"/>
    <property type="match status" value="1"/>
</dbReference>